<dbReference type="InterPro" id="IPR044855">
    <property type="entry name" value="CoA-Trfase_III_dom3_sf"/>
</dbReference>
<dbReference type="PANTHER" id="PTHR48228">
    <property type="entry name" value="SUCCINYL-COA--D-CITRAMALATE COA-TRANSFERASE"/>
    <property type="match status" value="1"/>
</dbReference>
<dbReference type="InterPro" id="IPR050509">
    <property type="entry name" value="CoA-transferase_III"/>
</dbReference>
<sequence>MSDPTGPLSGVRILDLSALAPGPFATMLLGDLGAEVITVEAPAAARSGSGLGALPGYGGERARRQGINPLYRSRRSLVLDLKQPQALEIALQLAQRSDVFVEGFRPGTCERLGLGYDTVAARNPAIVYCSLTGYGQSGELAMRAGHDLNYIAESGLLSATTRDGQRPGIPVNVVADFAAGGLLAAFGILAGLLGRQASGRGTHIDVSMYEGLLGLLQVVQSWTLASAPDPSWGRGLLSGAVPFYDCYRTADGQWLSVAALEPKFFANLCTALGRPDLISAYADQSRWGELRAAFEKTFSAASLAEWLARLEEVDTAVAPVRSLPDAFDAAQRRGLLDAPGVVGPLPRMSAWKPTAGSVVTRPGQHTREILDEIGLSPDEIETLRATGAVTE</sequence>
<dbReference type="Gene3D" id="3.40.50.10540">
    <property type="entry name" value="Crotonobetainyl-coa:carnitine coa-transferase, domain 1"/>
    <property type="match status" value="1"/>
</dbReference>
<dbReference type="PANTHER" id="PTHR48228:SF5">
    <property type="entry name" value="ALPHA-METHYLACYL-COA RACEMASE"/>
    <property type="match status" value="1"/>
</dbReference>
<dbReference type="PATRIC" id="fig|451644.5.peg.6762"/>
<reference evidence="1 2" key="1">
    <citation type="submission" date="2015-06" db="EMBL/GenBank/DDBJ databases">
        <title>Genome sequence of Mycobacterium conceptionense strain MLE.</title>
        <authorList>
            <person name="Greninger A.L."/>
            <person name="Cunningham G."/>
            <person name="Chiu C.Y."/>
            <person name="Miller S."/>
        </authorList>
    </citation>
    <scope>NUCLEOTIDE SEQUENCE [LARGE SCALE GENOMIC DNA]</scope>
    <source>
        <strain evidence="1 2">MLE</strain>
    </source>
</reference>
<evidence type="ECO:0000313" key="2">
    <source>
        <dbReference type="Proteomes" id="UP000037594"/>
    </source>
</evidence>
<accession>A0A0J8U054</accession>
<dbReference type="EMBL" id="LFOD01000065">
    <property type="protein sequence ID" value="KMV13905.1"/>
    <property type="molecule type" value="Genomic_DNA"/>
</dbReference>
<dbReference type="GO" id="GO:0003824">
    <property type="term" value="F:catalytic activity"/>
    <property type="evidence" value="ECO:0007669"/>
    <property type="project" value="InterPro"/>
</dbReference>
<protein>
    <recommendedName>
        <fullName evidence="3">Carnitine dehydratase</fullName>
    </recommendedName>
</protein>
<dbReference type="Proteomes" id="UP000037594">
    <property type="component" value="Unassembled WGS sequence"/>
</dbReference>
<dbReference type="OrthoDB" id="9797653at2"/>
<organism evidence="1 2">
    <name type="scientific">Mycolicibacterium conceptionense</name>
    <dbReference type="NCBI Taxonomy" id="451644"/>
    <lineage>
        <taxon>Bacteria</taxon>
        <taxon>Bacillati</taxon>
        <taxon>Actinomycetota</taxon>
        <taxon>Actinomycetes</taxon>
        <taxon>Mycobacteriales</taxon>
        <taxon>Mycobacteriaceae</taxon>
        <taxon>Mycolicibacterium</taxon>
    </lineage>
</organism>
<evidence type="ECO:0000313" key="1">
    <source>
        <dbReference type="EMBL" id="KMV13905.1"/>
    </source>
</evidence>
<evidence type="ECO:0008006" key="3">
    <source>
        <dbReference type="Google" id="ProtNLM"/>
    </source>
</evidence>
<name>A0A0J8U054_9MYCO</name>
<comment type="caution">
    <text evidence="1">The sequence shown here is derived from an EMBL/GenBank/DDBJ whole genome shotgun (WGS) entry which is preliminary data.</text>
</comment>
<proteinExistence type="predicted"/>
<dbReference type="InterPro" id="IPR003673">
    <property type="entry name" value="CoA-Trfase_fam_III"/>
</dbReference>
<gene>
    <name evidence="1" type="ORF">ACT17_32900</name>
</gene>
<dbReference type="SUPFAM" id="SSF89796">
    <property type="entry name" value="CoA-transferase family III (CaiB/BaiF)"/>
    <property type="match status" value="1"/>
</dbReference>
<dbReference type="InterPro" id="IPR023606">
    <property type="entry name" value="CoA-Trfase_III_dom_1_sf"/>
</dbReference>
<dbReference type="AlphaFoldDB" id="A0A0J8U054"/>
<dbReference type="Gene3D" id="3.30.1540.10">
    <property type="entry name" value="formyl-coa transferase, domain 3"/>
    <property type="match status" value="1"/>
</dbReference>
<dbReference type="RefSeq" id="WP_047040135.1">
    <property type="nucleotide sequence ID" value="NZ_LFOD01000065.1"/>
</dbReference>
<dbReference type="Pfam" id="PF02515">
    <property type="entry name" value="CoA_transf_3"/>
    <property type="match status" value="1"/>
</dbReference>